<comment type="subcellular location">
    <subcellularLocation>
        <location evidence="1">Secreted</location>
    </subcellularLocation>
</comment>
<accession>A0AAE0MD58</accession>
<dbReference type="EMBL" id="JAUEPO010000003">
    <property type="protein sequence ID" value="KAK3328082.1"/>
    <property type="molecule type" value="Genomic_DNA"/>
</dbReference>
<keyword evidence="3 5" id="KW-0732">Signal</keyword>
<name>A0AAE0MD58_9PEZI</name>
<gene>
    <name evidence="7" type="ORF">B0T19DRAFT_182729</name>
</gene>
<organism evidence="7 8">
    <name type="scientific">Cercophora scortea</name>
    <dbReference type="NCBI Taxonomy" id="314031"/>
    <lineage>
        <taxon>Eukaryota</taxon>
        <taxon>Fungi</taxon>
        <taxon>Dikarya</taxon>
        <taxon>Ascomycota</taxon>
        <taxon>Pezizomycotina</taxon>
        <taxon>Sordariomycetes</taxon>
        <taxon>Sordariomycetidae</taxon>
        <taxon>Sordariales</taxon>
        <taxon>Lasiosphaeriaceae</taxon>
        <taxon>Cercophora</taxon>
    </lineage>
</organism>
<dbReference type="GO" id="GO:0005576">
    <property type="term" value="C:extracellular region"/>
    <property type="evidence" value="ECO:0007669"/>
    <property type="project" value="UniProtKB-SubCell"/>
</dbReference>
<keyword evidence="4" id="KW-1015">Disulfide bond</keyword>
<evidence type="ECO:0000256" key="3">
    <source>
        <dbReference type="ARBA" id="ARBA00022729"/>
    </source>
</evidence>
<dbReference type="AlphaFoldDB" id="A0AAE0MD58"/>
<keyword evidence="8" id="KW-1185">Reference proteome</keyword>
<feature type="domain" description="AA1-like" evidence="6">
    <location>
        <begin position="47"/>
        <end position="184"/>
    </location>
</feature>
<evidence type="ECO:0000313" key="8">
    <source>
        <dbReference type="Proteomes" id="UP001286456"/>
    </source>
</evidence>
<dbReference type="Pfam" id="PF16541">
    <property type="entry name" value="AltA1"/>
    <property type="match status" value="1"/>
</dbReference>
<sequence length="200" mass="22016">MHTQISPLLLSLILTLTTASPLLTRSNTNTTTEGCTAASFSDFTWAIQRFDFHARYIFSTPSHQTAHAYVDFNISNPGLDNTWAVASTCSGASESDFSGDTAYTCTSTAAATRADRVKTVFDFDRALGLLRFNQSWVCDDQDPVYPIIFTGYGAVNLTLDCTDETWHNANWTLGQTYSDRVVRCKPVDVAVKPFELTAIA</sequence>
<evidence type="ECO:0000256" key="4">
    <source>
        <dbReference type="ARBA" id="ARBA00023157"/>
    </source>
</evidence>
<feature type="signal peptide" evidence="5">
    <location>
        <begin position="1"/>
        <end position="19"/>
    </location>
</feature>
<evidence type="ECO:0000256" key="1">
    <source>
        <dbReference type="ARBA" id="ARBA00004613"/>
    </source>
</evidence>
<evidence type="ECO:0000256" key="2">
    <source>
        <dbReference type="ARBA" id="ARBA00022525"/>
    </source>
</evidence>
<dbReference type="InterPro" id="IPR032382">
    <property type="entry name" value="AltA1"/>
</dbReference>
<evidence type="ECO:0000256" key="5">
    <source>
        <dbReference type="SAM" id="SignalP"/>
    </source>
</evidence>
<feature type="chain" id="PRO_5042281987" description="AA1-like domain-containing protein" evidence="5">
    <location>
        <begin position="20"/>
        <end position="200"/>
    </location>
</feature>
<protein>
    <recommendedName>
        <fullName evidence="6">AA1-like domain-containing protein</fullName>
    </recommendedName>
</protein>
<keyword evidence="2" id="KW-0964">Secreted</keyword>
<evidence type="ECO:0000259" key="6">
    <source>
        <dbReference type="Pfam" id="PF16541"/>
    </source>
</evidence>
<proteinExistence type="predicted"/>
<comment type="caution">
    <text evidence="7">The sequence shown here is derived from an EMBL/GenBank/DDBJ whole genome shotgun (WGS) entry which is preliminary data.</text>
</comment>
<reference evidence="7" key="1">
    <citation type="journal article" date="2023" name="Mol. Phylogenet. Evol.">
        <title>Genome-scale phylogeny and comparative genomics of the fungal order Sordariales.</title>
        <authorList>
            <person name="Hensen N."/>
            <person name="Bonometti L."/>
            <person name="Westerberg I."/>
            <person name="Brannstrom I.O."/>
            <person name="Guillou S."/>
            <person name="Cros-Aarteil S."/>
            <person name="Calhoun S."/>
            <person name="Haridas S."/>
            <person name="Kuo A."/>
            <person name="Mondo S."/>
            <person name="Pangilinan J."/>
            <person name="Riley R."/>
            <person name="LaButti K."/>
            <person name="Andreopoulos B."/>
            <person name="Lipzen A."/>
            <person name="Chen C."/>
            <person name="Yan M."/>
            <person name="Daum C."/>
            <person name="Ng V."/>
            <person name="Clum A."/>
            <person name="Steindorff A."/>
            <person name="Ohm R.A."/>
            <person name="Martin F."/>
            <person name="Silar P."/>
            <person name="Natvig D.O."/>
            <person name="Lalanne C."/>
            <person name="Gautier V."/>
            <person name="Ament-Velasquez S.L."/>
            <person name="Kruys A."/>
            <person name="Hutchinson M.I."/>
            <person name="Powell A.J."/>
            <person name="Barry K."/>
            <person name="Miller A.N."/>
            <person name="Grigoriev I.V."/>
            <person name="Debuchy R."/>
            <person name="Gladieux P."/>
            <person name="Hiltunen Thoren M."/>
            <person name="Johannesson H."/>
        </authorList>
    </citation>
    <scope>NUCLEOTIDE SEQUENCE</scope>
    <source>
        <strain evidence="7">SMH4131-1</strain>
    </source>
</reference>
<evidence type="ECO:0000313" key="7">
    <source>
        <dbReference type="EMBL" id="KAK3328082.1"/>
    </source>
</evidence>
<reference evidence="7" key="2">
    <citation type="submission" date="2023-06" db="EMBL/GenBank/DDBJ databases">
        <authorList>
            <consortium name="Lawrence Berkeley National Laboratory"/>
            <person name="Haridas S."/>
            <person name="Hensen N."/>
            <person name="Bonometti L."/>
            <person name="Westerberg I."/>
            <person name="Brannstrom I.O."/>
            <person name="Guillou S."/>
            <person name="Cros-Aarteil S."/>
            <person name="Calhoun S."/>
            <person name="Kuo A."/>
            <person name="Mondo S."/>
            <person name="Pangilinan J."/>
            <person name="Riley R."/>
            <person name="Labutti K."/>
            <person name="Andreopoulos B."/>
            <person name="Lipzen A."/>
            <person name="Chen C."/>
            <person name="Yanf M."/>
            <person name="Daum C."/>
            <person name="Ng V."/>
            <person name="Clum A."/>
            <person name="Steindorff A."/>
            <person name="Ohm R."/>
            <person name="Martin F."/>
            <person name="Silar P."/>
            <person name="Natvig D."/>
            <person name="Lalanne C."/>
            <person name="Gautier V."/>
            <person name="Ament-Velasquez S.L."/>
            <person name="Kruys A."/>
            <person name="Hutchinson M.I."/>
            <person name="Powell A.J."/>
            <person name="Barry K."/>
            <person name="Miller A.N."/>
            <person name="Grigoriev I.V."/>
            <person name="Debuchy R."/>
            <person name="Gladieux P."/>
            <person name="Thoren M.H."/>
            <person name="Johannesson H."/>
        </authorList>
    </citation>
    <scope>NUCLEOTIDE SEQUENCE</scope>
    <source>
        <strain evidence="7">SMH4131-1</strain>
    </source>
</reference>
<dbReference type="Proteomes" id="UP001286456">
    <property type="component" value="Unassembled WGS sequence"/>
</dbReference>